<evidence type="ECO:0000313" key="4">
    <source>
        <dbReference type="Proteomes" id="UP000689129"/>
    </source>
</evidence>
<keyword evidence="1" id="KW-0732">Signal</keyword>
<dbReference type="InterPro" id="IPR050546">
    <property type="entry name" value="Glycosyl_Hydrlase_16"/>
</dbReference>
<dbReference type="GO" id="GO:0005975">
    <property type="term" value="P:carbohydrate metabolic process"/>
    <property type="evidence" value="ECO:0007669"/>
    <property type="project" value="InterPro"/>
</dbReference>
<feature type="chain" id="PRO_5034635835" evidence="1">
    <location>
        <begin position="19"/>
        <end position="288"/>
    </location>
</feature>
<reference evidence="3" key="1">
    <citation type="journal article" date="2021" name="Mol. Plant Pathol.">
        <title>A 20-kb lineage-specific genomic region tames virulence in pathogenic amphidiploid Verticillium longisporum.</title>
        <authorList>
            <person name="Harting R."/>
            <person name="Starke J."/>
            <person name="Kusch H."/>
            <person name="Poggeler S."/>
            <person name="Maurus I."/>
            <person name="Schluter R."/>
            <person name="Landesfeind M."/>
            <person name="Bulla I."/>
            <person name="Nowrousian M."/>
            <person name="de Jonge R."/>
            <person name="Stahlhut G."/>
            <person name="Hoff K.J."/>
            <person name="Asshauer K.P."/>
            <person name="Thurmer A."/>
            <person name="Stanke M."/>
            <person name="Daniel R."/>
            <person name="Morgenstern B."/>
            <person name="Thomma B.P.H.J."/>
            <person name="Kronstad J.W."/>
            <person name="Braus-Stromeyer S.A."/>
            <person name="Braus G.H."/>
        </authorList>
    </citation>
    <scope>NUCLEOTIDE SEQUENCE</scope>
    <source>
        <strain evidence="3">Vl32</strain>
    </source>
</reference>
<dbReference type="PANTHER" id="PTHR10963">
    <property type="entry name" value="GLYCOSYL HYDROLASE-RELATED"/>
    <property type="match status" value="1"/>
</dbReference>
<feature type="domain" description="GH16" evidence="2">
    <location>
        <begin position="17"/>
        <end position="287"/>
    </location>
</feature>
<dbReference type="OrthoDB" id="192832at2759"/>
<dbReference type="PROSITE" id="PS51762">
    <property type="entry name" value="GH16_2"/>
    <property type="match status" value="1"/>
</dbReference>
<protein>
    <submittedName>
        <fullName evidence="3">Glucan endo-1 like protein</fullName>
    </submittedName>
</protein>
<evidence type="ECO:0000259" key="2">
    <source>
        <dbReference type="PROSITE" id="PS51762"/>
    </source>
</evidence>
<dbReference type="PANTHER" id="PTHR10963:SF60">
    <property type="entry name" value="GRAM-NEGATIVE BACTERIA-BINDING PROTEIN 1-RELATED"/>
    <property type="match status" value="1"/>
</dbReference>
<comment type="caution">
    <text evidence="3">The sequence shown here is derived from an EMBL/GenBank/DDBJ whole genome shotgun (WGS) entry which is preliminary data.</text>
</comment>
<dbReference type="CDD" id="cd02182">
    <property type="entry name" value="GH16_Strep_laminarinase_like"/>
    <property type="match status" value="1"/>
</dbReference>
<name>A0A8I2ZPM1_VERLO</name>
<dbReference type="Pfam" id="PF26113">
    <property type="entry name" value="GH16_XgeA"/>
    <property type="match status" value="1"/>
</dbReference>
<sequence>MRFALLPTVLAALPLAAAWTAPTYGGFEQLWSEEFTGSAGDRVNAKTWNYITDIHVNNELQKYTEDTRNVQISGGGTVQLVPWRDARGQWTSGRIESKYVFTPQAGRVTFAEATLRFGANDAATRQGLWPAFWMLGDAMRHGVDWPGCGEIDILERVNGAAEVTGTVHCDREGGGGGACNTPTGIGAPTALPDRDWHAWRLEFDRSAPDWRVQTITWFRDGQQFHQVSGERIGSEGIWKALCQSPVYFILNVAVGGTLPGDPNDQTLGGYGAMMEVAYVAVYRSQDLG</sequence>
<dbReference type="InterPro" id="IPR000757">
    <property type="entry name" value="Beta-glucanase-like"/>
</dbReference>
<dbReference type="AlphaFoldDB" id="A0A8I2ZPM1"/>
<gene>
    <name evidence="3" type="ORF">HYQ45_006064</name>
</gene>
<evidence type="ECO:0000256" key="1">
    <source>
        <dbReference type="SAM" id="SignalP"/>
    </source>
</evidence>
<dbReference type="EMBL" id="JAEMWZ010000106">
    <property type="protein sequence ID" value="KAG7136363.1"/>
    <property type="molecule type" value="Genomic_DNA"/>
</dbReference>
<dbReference type="GO" id="GO:0004553">
    <property type="term" value="F:hydrolase activity, hydrolyzing O-glycosyl compounds"/>
    <property type="evidence" value="ECO:0007669"/>
    <property type="project" value="InterPro"/>
</dbReference>
<proteinExistence type="predicted"/>
<feature type="signal peptide" evidence="1">
    <location>
        <begin position="1"/>
        <end position="18"/>
    </location>
</feature>
<dbReference type="Proteomes" id="UP000689129">
    <property type="component" value="Unassembled WGS sequence"/>
</dbReference>
<evidence type="ECO:0000313" key="3">
    <source>
        <dbReference type="EMBL" id="KAG7136363.1"/>
    </source>
</evidence>
<accession>A0A8I2ZPM1</accession>
<organism evidence="3 4">
    <name type="scientific">Verticillium longisporum</name>
    <name type="common">Verticillium dahliae var. longisporum</name>
    <dbReference type="NCBI Taxonomy" id="100787"/>
    <lineage>
        <taxon>Eukaryota</taxon>
        <taxon>Fungi</taxon>
        <taxon>Dikarya</taxon>
        <taxon>Ascomycota</taxon>
        <taxon>Pezizomycotina</taxon>
        <taxon>Sordariomycetes</taxon>
        <taxon>Hypocreomycetidae</taxon>
        <taxon>Glomerellales</taxon>
        <taxon>Plectosphaerellaceae</taxon>
        <taxon>Verticillium</taxon>
    </lineage>
</organism>